<proteinExistence type="predicted"/>
<dbReference type="CDD" id="cd06848">
    <property type="entry name" value="GCS_H"/>
    <property type="match status" value="1"/>
</dbReference>
<comment type="caution">
    <text evidence="3">The sequence shown here is derived from an EMBL/GenBank/DDBJ whole genome shotgun (WGS) entry which is preliminary data.</text>
</comment>
<evidence type="ECO:0000259" key="2">
    <source>
        <dbReference type="PROSITE" id="PS50968"/>
    </source>
</evidence>
<protein>
    <submittedName>
        <fullName evidence="3">Glycine cleavage system H protein</fullName>
    </submittedName>
</protein>
<dbReference type="Pfam" id="PF01597">
    <property type="entry name" value="GCV_H"/>
    <property type="match status" value="1"/>
</dbReference>
<evidence type="ECO:0000313" key="3">
    <source>
        <dbReference type="EMBL" id="KAA1261558.1"/>
    </source>
</evidence>
<reference evidence="3 4" key="1">
    <citation type="submission" date="2019-08" db="EMBL/GenBank/DDBJ databases">
        <title>Deep-cultivation of Planctomycetes and their phenomic and genomic characterization uncovers novel biology.</title>
        <authorList>
            <person name="Wiegand S."/>
            <person name="Jogler M."/>
            <person name="Boedeker C."/>
            <person name="Pinto D."/>
            <person name="Vollmers J."/>
            <person name="Rivas-Marin E."/>
            <person name="Kohn T."/>
            <person name="Peeters S.H."/>
            <person name="Heuer A."/>
            <person name="Rast P."/>
            <person name="Oberbeckmann S."/>
            <person name="Bunk B."/>
            <person name="Jeske O."/>
            <person name="Meyerdierks A."/>
            <person name="Storesund J.E."/>
            <person name="Kallscheuer N."/>
            <person name="Luecker S."/>
            <person name="Lage O.M."/>
            <person name="Pohl T."/>
            <person name="Merkel B.J."/>
            <person name="Hornburger P."/>
            <person name="Mueller R.-W."/>
            <person name="Bruemmer F."/>
            <person name="Labrenz M."/>
            <person name="Spormann A.M."/>
            <person name="Op Den Camp H."/>
            <person name="Overmann J."/>
            <person name="Amann R."/>
            <person name="Jetten M.S.M."/>
            <person name="Mascher T."/>
            <person name="Medema M.H."/>
            <person name="Devos D.P."/>
            <person name="Kaster A.-K."/>
            <person name="Ovreas L."/>
            <person name="Rohde M."/>
            <person name="Galperin M.Y."/>
            <person name="Jogler C."/>
        </authorList>
    </citation>
    <scope>NUCLEOTIDE SEQUENCE [LARGE SCALE GENOMIC DNA]</scope>
    <source>
        <strain evidence="3 4">LF1</strain>
    </source>
</reference>
<dbReference type="EMBL" id="VRLW01000001">
    <property type="protein sequence ID" value="KAA1261558.1"/>
    <property type="molecule type" value="Genomic_DNA"/>
</dbReference>
<dbReference type="InterPro" id="IPR011053">
    <property type="entry name" value="Single_hybrid_motif"/>
</dbReference>
<dbReference type="InterPro" id="IPR033753">
    <property type="entry name" value="GCV_H/Fam206"/>
</dbReference>
<keyword evidence="4" id="KW-1185">Reference proteome</keyword>
<dbReference type="GO" id="GO:0009249">
    <property type="term" value="P:protein lipoylation"/>
    <property type="evidence" value="ECO:0007669"/>
    <property type="project" value="TreeGrafter"/>
</dbReference>
<dbReference type="GO" id="GO:0019464">
    <property type="term" value="P:glycine decarboxylation via glycine cleavage system"/>
    <property type="evidence" value="ECO:0007669"/>
    <property type="project" value="InterPro"/>
</dbReference>
<dbReference type="PANTHER" id="PTHR11715">
    <property type="entry name" value="GLYCINE CLEAVAGE SYSTEM H PROTEIN"/>
    <property type="match status" value="1"/>
</dbReference>
<dbReference type="Proteomes" id="UP000322699">
    <property type="component" value="Unassembled WGS sequence"/>
</dbReference>
<dbReference type="SUPFAM" id="SSF51230">
    <property type="entry name" value="Single hybrid motif"/>
    <property type="match status" value="1"/>
</dbReference>
<dbReference type="PROSITE" id="PS50968">
    <property type="entry name" value="BIOTINYL_LIPOYL"/>
    <property type="match status" value="1"/>
</dbReference>
<dbReference type="GO" id="GO:0005829">
    <property type="term" value="C:cytosol"/>
    <property type="evidence" value="ECO:0007669"/>
    <property type="project" value="TreeGrafter"/>
</dbReference>
<keyword evidence="1" id="KW-0450">Lipoyl</keyword>
<name>A0A5B1CKH3_9BACT</name>
<dbReference type="AlphaFoldDB" id="A0A5B1CKH3"/>
<evidence type="ECO:0000313" key="4">
    <source>
        <dbReference type="Proteomes" id="UP000322699"/>
    </source>
</evidence>
<organism evidence="3 4">
    <name type="scientific">Rubripirellula obstinata</name>
    <dbReference type="NCBI Taxonomy" id="406547"/>
    <lineage>
        <taxon>Bacteria</taxon>
        <taxon>Pseudomonadati</taxon>
        <taxon>Planctomycetota</taxon>
        <taxon>Planctomycetia</taxon>
        <taxon>Pirellulales</taxon>
        <taxon>Pirellulaceae</taxon>
        <taxon>Rubripirellula</taxon>
    </lineage>
</organism>
<evidence type="ECO:0000256" key="1">
    <source>
        <dbReference type="ARBA" id="ARBA00022823"/>
    </source>
</evidence>
<accession>A0A5B1CKH3</accession>
<sequence length="164" mass="17924">MSGNANGANNDQAFEFAMGEHNAKFPGDRVYVTNHMWAMNTGGESYRFGLTAYAVRLLQDVYFLDWLVEPGTHVKSRGHIGSIESKKAESDLYAPIAGVMSAINEVALDDPSIINADTYDDGWLIEIQADQGQADSLLSPDQYAEHLVAAWDVAQKTIKGQANV</sequence>
<feature type="domain" description="Lipoyl-binding" evidence="2">
    <location>
        <begin position="45"/>
        <end position="128"/>
    </location>
</feature>
<dbReference type="GO" id="GO:0005960">
    <property type="term" value="C:glycine cleavage complex"/>
    <property type="evidence" value="ECO:0007669"/>
    <property type="project" value="InterPro"/>
</dbReference>
<gene>
    <name evidence="3" type="primary">gcvH_2</name>
    <name evidence="3" type="ORF">LF1_41080</name>
</gene>
<dbReference type="InterPro" id="IPR000089">
    <property type="entry name" value="Biotin_lipoyl"/>
</dbReference>
<dbReference type="Gene3D" id="2.40.50.100">
    <property type="match status" value="1"/>
</dbReference>
<dbReference type="PANTHER" id="PTHR11715:SF3">
    <property type="entry name" value="GLYCINE CLEAVAGE SYSTEM H PROTEIN-RELATED"/>
    <property type="match status" value="1"/>
</dbReference>
<dbReference type="InterPro" id="IPR002930">
    <property type="entry name" value="GCV_H"/>
</dbReference>